<dbReference type="AlphaFoldDB" id="A0A8S1KZU0"/>
<name>A0A8S1KZU0_9CILI</name>
<proteinExistence type="predicted"/>
<evidence type="ECO:0000313" key="1">
    <source>
        <dbReference type="EMBL" id="CAD8058216.1"/>
    </source>
</evidence>
<dbReference type="Proteomes" id="UP000692954">
    <property type="component" value="Unassembled WGS sequence"/>
</dbReference>
<sequence>MNIIKAQNSDQNFFICVENQCNLNRVITNWDQLQQHNSCDHKILPKNKFESKVKFKLKNFNQQQSIQFEEDLFLLIEKQEQQIIQGFQQILEHFKKTQLNTFQKLISIDKEQENILTSHLIQVDLQKYINIFHDQMKPNQQQQVTMLLDEIQFQLNCMNNEFLSFFNFLEQNFLSESQFSININKQDASKPNIFPETQQLITNQIIVEENEHQKQNIYNKPQKITYEKNKNREADQDSFQQQSFITNPSYDTDDQNELESIPLKGYKCFQQQQNYHSTEYKKQQYDDIKELVLPQVIDYIPKNQNQDTTLKNERDLYEQKVPVEKQFNQQDQYEKKNFQESSPNEIYYGVRFDMFNSDKKLIYYQNYESFKSINEGIGLVEGVFSLQNDAEINLIFSECQNKTFNAEIGILQVNKYGQFNGSLKQGRIIYGMDEQGNLISRNRQIKGNLKISLNQEYLISYSSKKRILYFIRGEAEEYFDVHKVSGNFKFYVKLCGVKVTILN</sequence>
<organism evidence="1 2">
    <name type="scientific">Paramecium sonneborni</name>
    <dbReference type="NCBI Taxonomy" id="65129"/>
    <lineage>
        <taxon>Eukaryota</taxon>
        <taxon>Sar</taxon>
        <taxon>Alveolata</taxon>
        <taxon>Ciliophora</taxon>
        <taxon>Intramacronucleata</taxon>
        <taxon>Oligohymenophorea</taxon>
        <taxon>Peniculida</taxon>
        <taxon>Parameciidae</taxon>
        <taxon>Paramecium</taxon>
    </lineage>
</organism>
<protein>
    <submittedName>
        <fullName evidence="1">Uncharacterized protein</fullName>
    </submittedName>
</protein>
<dbReference type="EMBL" id="CAJJDN010000012">
    <property type="protein sequence ID" value="CAD8058216.1"/>
    <property type="molecule type" value="Genomic_DNA"/>
</dbReference>
<evidence type="ECO:0000313" key="2">
    <source>
        <dbReference type="Proteomes" id="UP000692954"/>
    </source>
</evidence>
<comment type="caution">
    <text evidence="1">The sequence shown here is derived from an EMBL/GenBank/DDBJ whole genome shotgun (WGS) entry which is preliminary data.</text>
</comment>
<keyword evidence="2" id="KW-1185">Reference proteome</keyword>
<reference evidence="1" key="1">
    <citation type="submission" date="2021-01" db="EMBL/GenBank/DDBJ databases">
        <authorList>
            <consortium name="Genoscope - CEA"/>
            <person name="William W."/>
        </authorList>
    </citation>
    <scope>NUCLEOTIDE SEQUENCE</scope>
</reference>
<accession>A0A8S1KZU0</accession>
<gene>
    <name evidence="1" type="ORF">PSON_ATCC_30995.1.T0120090</name>
</gene>